<comment type="caution">
    <text evidence="1">The sequence shown here is derived from an EMBL/GenBank/DDBJ whole genome shotgun (WGS) entry which is preliminary data.</text>
</comment>
<proteinExistence type="predicted"/>
<reference evidence="1 2" key="1">
    <citation type="journal article" date="2021" name="BMC Genomics">
        <title>Datura genome reveals duplications of psychoactive alkaloid biosynthetic genes and high mutation rate following tissue culture.</title>
        <authorList>
            <person name="Rajewski A."/>
            <person name="Carter-House D."/>
            <person name="Stajich J."/>
            <person name="Litt A."/>
        </authorList>
    </citation>
    <scope>NUCLEOTIDE SEQUENCE [LARGE SCALE GENOMIC DNA]</scope>
    <source>
        <strain evidence="1">AR-01</strain>
    </source>
</reference>
<keyword evidence="2" id="KW-1185">Reference proteome</keyword>
<sequence>MKNTHESNEDVLKNQRDNAIQEQEVNIRNQSLIDNKEEVDLENVDLTNITVRRGVRNRLHEEAATELILRAPTLLKGPNFQRYTQRPYKPSTALQPIPKRFRMPIILKYDGTKDPNEVILAFIIIDKGNYLSKDEIEFA</sequence>
<name>A0ABS8SCS3_DATST</name>
<evidence type="ECO:0000313" key="2">
    <source>
        <dbReference type="Proteomes" id="UP000823775"/>
    </source>
</evidence>
<protein>
    <submittedName>
        <fullName evidence="1">Uncharacterized protein</fullName>
    </submittedName>
</protein>
<dbReference type="Proteomes" id="UP000823775">
    <property type="component" value="Unassembled WGS sequence"/>
</dbReference>
<organism evidence="1 2">
    <name type="scientific">Datura stramonium</name>
    <name type="common">Jimsonweed</name>
    <name type="synonym">Common thornapple</name>
    <dbReference type="NCBI Taxonomy" id="4076"/>
    <lineage>
        <taxon>Eukaryota</taxon>
        <taxon>Viridiplantae</taxon>
        <taxon>Streptophyta</taxon>
        <taxon>Embryophyta</taxon>
        <taxon>Tracheophyta</taxon>
        <taxon>Spermatophyta</taxon>
        <taxon>Magnoliopsida</taxon>
        <taxon>eudicotyledons</taxon>
        <taxon>Gunneridae</taxon>
        <taxon>Pentapetalae</taxon>
        <taxon>asterids</taxon>
        <taxon>lamiids</taxon>
        <taxon>Solanales</taxon>
        <taxon>Solanaceae</taxon>
        <taxon>Solanoideae</taxon>
        <taxon>Datureae</taxon>
        <taxon>Datura</taxon>
    </lineage>
</organism>
<accession>A0ABS8SCS3</accession>
<dbReference type="EMBL" id="JACEIK010000417">
    <property type="protein sequence ID" value="MCD7456676.1"/>
    <property type="molecule type" value="Genomic_DNA"/>
</dbReference>
<evidence type="ECO:0000313" key="1">
    <source>
        <dbReference type="EMBL" id="MCD7456676.1"/>
    </source>
</evidence>
<gene>
    <name evidence="1" type="ORF">HAX54_032732</name>
</gene>